<dbReference type="EMBL" id="RBKS01000001">
    <property type="protein sequence ID" value="RKR75111.1"/>
    <property type="molecule type" value="Genomic_DNA"/>
</dbReference>
<organism evidence="2 3">
    <name type="scientific">Frondihabitans australicus</name>
    <dbReference type="NCBI Taxonomy" id="386892"/>
    <lineage>
        <taxon>Bacteria</taxon>
        <taxon>Bacillati</taxon>
        <taxon>Actinomycetota</taxon>
        <taxon>Actinomycetes</taxon>
        <taxon>Micrococcales</taxon>
        <taxon>Microbacteriaceae</taxon>
        <taxon>Frondihabitans</taxon>
    </lineage>
</organism>
<dbReference type="RefSeq" id="WP_121369943.1">
    <property type="nucleotide sequence ID" value="NZ_RBKS01000001.1"/>
</dbReference>
<proteinExistence type="predicted"/>
<dbReference type="AlphaFoldDB" id="A0A495III9"/>
<feature type="signal peptide" evidence="1">
    <location>
        <begin position="1"/>
        <end position="29"/>
    </location>
</feature>
<accession>A0A495III9</accession>
<gene>
    <name evidence="2" type="ORF">C8E83_2248</name>
</gene>
<evidence type="ECO:0000313" key="2">
    <source>
        <dbReference type="EMBL" id="RKR75111.1"/>
    </source>
</evidence>
<keyword evidence="3" id="KW-1185">Reference proteome</keyword>
<dbReference type="Proteomes" id="UP000280008">
    <property type="component" value="Unassembled WGS sequence"/>
</dbReference>
<name>A0A495III9_9MICO</name>
<reference evidence="2 3" key="1">
    <citation type="submission" date="2018-10" db="EMBL/GenBank/DDBJ databases">
        <title>Sequencing the genomes of 1000 actinobacteria strains.</title>
        <authorList>
            <person name="Klenk H.-P."/>
        </authorList>
    </citation>
    <scope>NUCLEOTIDE SEQUENCE [LARGE SCALE GENOMIC DNA]</scope>
    <source>
        <strain evidence="2 3">DSM 17894</strain>
    </source>
</reference>
<sequence>MSLSRRFIHVALAVTVVASVVASAVPAQAEVRVSRPGSTASINAAGGAVDPATHVFDGQVALAHGAAAADVREFAAGYAASGGQIVRATPDAALSSMMNDIPMPRACAGKNRQDTTGLQSNVYIDSCVTQRVISLMGSGAGLAGIVAAVTAATGAGPIVAGVIAGLLGIGAGVLGSCSAKGRGVAIHQIVMSAITWCTSQ</sequence>
<evidence type="ECO:0000313" key="3">
    <source>
        <dbReference type="Proteomes" id="UP000280008"/>
    </source>
</evidence>
<evidence type="ECO:0000256" key="1">
    <source>
        <dbReference type="SAM" id="SignalP"/>
    </source>
</evidence>
<keyword evidence="1" id="KW-0732">Signal</keyword>
<protein>
    <submittedName>
        <fullName evidence="2">Uncharacterized protein</fullName>
    </submittedName>
</protein>
<dbReference type="OrthoDB" id="5020838at2"/>
<feature type="chain" id="PRO_5019718404" evidence="1">
    <location>
        <begin position="30"/>
        <end position="200"/>
    </location>
</feature>
<comment type="caution">
    <text evidence="2">The sequence shown here is derived from an EMBL/GenBank/DDBJ whole genome shotgun (WGS) entry which is preliminary data.</text>
</comment>